<sequence>MSKPNDNPADPFKKALAEATKVMADDTELTVNYSVDPSGMSGDTMRLPQVSRRMTREEVLLARGTADALALRRKYHDEGVASRYAPSGDMARELYDAMESARCEAVGARDMPGTASNIDVKIKTEALRRGYDQVTSASEAPLAVSAGYLIRHLATGRPLPEAAANVMDLWRGFIEAQAGETLENLDETIADQAAFAKFARRVISDLGYGDQLGDDPDDLDDEMNDESEETAEEEEQPDSSGQDDSDEEEADASPEQAQEQQQDESQAQVSADDMAEEEVTDETEMPDGEAPLEPPAPQPVSDADPDYRVFLDTHDEEIAAEDLAEPQELERLRAYLDQQLEPLKGAVSRLANKLQRRLQAQQNRSWEFDKEEGVLDAGRLARVVANPTTPLSFKVEKDTEFRDTVVTLLLDNSGSMRGRPISIAAICADVLARTLERCNVKVEILGFTTKAWKGGLSREAWLNDGRPQLPGRLNDLRHIIYKSADAPWRRVRPNLGLMMKEGLLKENIDGEALEWAHRRMAGRPEARKILMVISDGAPVDDSTLSVNPANYLEKHLRDVIAMVEKKKQVELLAIGIGHDVTRYYDRAVTITDVEQLAGAMTEQLAALFDSDPRARARVMGMRKVS</sequence>
<evidence type="ECO:0000313" key="4">
    <source>
        <dbReference type="EMBL" id="PRZ48392.1"/>
    </source>
</evidence>
<feature type="compositionally biased region" description="Acidic residues" evidence="2">
    <location>
        <begin position="212"/>
        <end position="252"/>
    </location>
</feature>
<dbReference type="InterPro" id="IPR036465">
    <property type="entry name" value="vWFA_dom_sf"/>
</dbReference>
<dbReference type="Pfam" id="PF06213">
    <property type="entry name" value="CobT"/>
    <property type="match status" value="1"/>
</dbReference>
<dbReference type="GO" id="GO:0051116">
    <property type="term" value="F:cobaltochelatase activity"/>
    <property type="evidence" value="ECO:0007669"/>
    <property type="project" value="UniProtKB-UniRule"/>
</dbReference>
<accession>A0A2T1AIL4</accession>
<proteinExistence type="predicted"/>
<dbReference type="EC" id="6.6.1.2" evidence="1"/>
<evidence type="ECO:0000256" key="2">
    <source>
        <dbReference type="SAM" id="MobiDB-lite"/>
    </source>
</evidence>
<protein>
    <recommendedName>
        <fullName evidence="1">Cobaltochelatase subunit CobT</fullName>
        <ecNumber evidence="1">6.6.1.2</ecNumber>
    </recommendedName>
</protein>
<feature type="domain" description="VWFA" evidence="3">
    <location>
        <begin position="405"/>
        <end position="625"/>
    </location>
</feature>
<feature type="region of interest" description="Disordered" evidence="2">
    <location>
        <begin position="207"/>
        <end position="306"/>
    </location>
</feature>
<dbReference type="NCBIfam" id="TIGR01651">
    <property type="entry name" value="CobT"/>
    <property type="match status" value="1"/>
</dbReference>
<evidence type="ECO:0000313" key="5">
    <source>
        <dbReference type="Proteomes" id="UP000237718"/>
    </source>
</evidence>
<dbReference type="RefSeq" id="WP_106163329.1">
    <property type="nucleotide sequence ID" value="NZ_PVUF01000004.1"/>
</dbReference>
<dbReference type="OrthoDB" id="9764783at2"/>
<dbReference type="Pfam" id="PF11775">
    <property type="entry name" value="CobT_C"/>
    <property type="match status" value="1"/>
</dbReference>
<dbReference type="InterPro" id="IPR002035">
    <property type="entry name" value="VWF_A"/>
</dbReference>
<dbReference type="Proteomes" id="UP000237718">
    <property type="component" value="Unassembled WGS sequence"/>
</dbReference>
<organism evidence="4 5">
    <name type="scientific">Tritonibacter scottomollicae</name>
    <name type="common">Epibacterium scottomollicae</name>
    <dbReference type="NCBI Taxonomy" id="483013"/>
    <lineage>
        <taxon>Bacteria</taxon>
        <taxon>Pseudomonadati</taxon>
        <taxon>Pseudomonadota</taxon>
        <taxon>Alphaproteobacteria</taxon>
        <taxon>Rhodobacterales</taxon>
        <taxon>Paracoccaceae</taxon>
        <taxon>Tritonibacter</taxon>
    </lineage>
</organism>
<dbReference type="Gene3D" id="3.40.50.410">
    <property type="entry name" value="von Willebrand factor, type A domain"/>
    <property type="match status" value="1"/>
</dbReference>
<dbReference type="SUPFAM" id="SSF53300">
    <property type="entry name" value="vWA-like"/>
    <property type="match status" value="1"/>
</dbReference>
<dbReference type="PIRSF" id="PIRSF031715">
    <property type="entry name" value="Cob_chel_CobT"/>
    <property type="match status" value="1"/>
</dbReference>
<feature type="compositionally biased region" description="Acidic residues" evidence="2">
    <location>
        <begin position="273"/>
        <end position="287"/>
    </location>
</feature>
<dbReference type="PANTHER" id="PTHR41248:SF1">
    <property type="entry name" value="NORD PROTEIN"/>
    <property type="match status" value="1"/>
</dbReference>
<name>A0A2T1AIL4_TRISK</name>
<dbReference type="PANTHER" id="PTHR41248">
    <property type="entry name" value="NORD PROTEIN"/>
    <property type="match status" value="1"/>
</dbReference>
<evidence type="ECO:0000259" key="3">
    <source>
        <dbReference type="PROSITE" id="PS50234"/>
    </source>
</evidence>
<dbReference type="AlphaFoldDB" id="A0A2T1AIL4"/>
<dbReference type="InterPro" id="IPR025861">
    <property type="entry name" value="CobT_VWA_dom"/>
</dbReference>
<dbReference type="CDD" id="cd01454">
    <property type="entry name" value="vWA_norD_type"/>
    <property type="match status" value="1"/>
</dbReference>
<comment type="caution">
    <text evidence="4">The sequence shown here is derived from an EMBL/GenBank/DDBJ whole genome shotgun (WGS) entry which is preliminary data.</text>
</comment>
<gene>
    <name evidence="4" type="ORF">CLV89_104220</name>
</gene>
<dbReference type="PROSITE" id="PS50234">
    <property type="entry name" value="VWFA"/>
    <property type="match status" value="1"/>
</dbReference>
<evidence type="ECO:0000256" key="1">
    <source>
        <dbReference type="NCBIfam" id="TIGR01651"/>
    </source>
</evidence>
<reference evidence="4 5" key="1">
    <citation type="submission" date="2018-03" db="EMBL/GenBank/DDBJ databases">
        <title>Genomic Encyclopedia of Archaeal and Bacterial Type Strains, Phase II (KMG-II): from individual species to whole genera.</title>
        <authorList>
            <person name="Goeker M."/>
        </authorList>
    </citation>
    <scope>NUCLEOTIDE SEQUENCE [LARGE SCALE GENOMIC DNA]</scope>
    <source>
        <strain evidence="4 5">DSM 25328</strain>
    </source>
</reference>
<feature type="compositionally biased region" description="Low complexity" evidence="2">
    <location>
        <begin position="253"/>
        <end position="272"/>
    </location>
</feature>
<dbReference type="InterPro" id="IPR006538">
    <property type="entry name" value="CobT"/>
</dbReference>
<dbReference type="SMART" id="SM00327">
    <property type="entry name" value="VWA"/>
    <property type="match status" value="1"/>
</dbReference>
<dbReference type="GO" id="GO:0009236">
    <property type="term" value="P:cobalamin biosynthetic process"/>
    <property type="evidence" value="ECO:0007669"/>
    <property type="project" value="UniProtKB-UniRule"/>
</dbReference>
<dbReference type="EMBL" id="PVUF01000004">
    <property type="protein sequence ID" value="PRZ48392.1"/>
    <property type="molecule type" value="Genomic_DNA"/>
</dbReference>
<dbReference type="InterPro" id="IPR051928">
    <property type="entry name" value="NorD/CobT"/>
</dbReference>